<organism evidence="1 2">
    <name type="scientific">Sporichthya brevicatena</name>
    <dbReference type="NCBI Taxonomy" id="171442"/>
    <lineage>
        <taxon>Bacteria</taxon>
        <taxon>Bacillati</taxon>
        <taxon>Actinomycetota</taxon>
        <taxon>Actinomycetes</taxon>
        <taxon>Sporichthyales</taxon>
        <taxon>Sporichthyaceae</taxon>
        <taxon>Sporichthya</taxon>
    </lineage>
</organism>
<dbReference type="EMBL" id="BAAAHE010000027">
    <property type="protein sequence ID" value="GAA0626771.1"/>
    <property type="molecule type" value="Genomic_DNA"/>
</dbReference>
<comment type="caution">
    <text evidence="1">The sequence shown here is derived from an EMBL/GenBank/DDBJ whole genome shotgun (WGS) entry which is preliminary data.</text>
</comment>
<protein>
    <submittedName>
        <fullName evidence="1">Uncharacterized protein</fullName>
    </submittedName>
</protein>
<evidence type="ECO:0000313" key="1">
    <source>
        <dbReference type="EMBL" id="GAA0626771.1"/>
    </source>
</evidence>
<accession>A0ABN1H276</accession>
<dbReference type="RefSeq" id="WP_344606676.1">
    <property type="nucleotide sequence ID" value="NZ_BAAAHE010000027.1"/>
</dbReference>
<evidence type="ECO:0000313" key="2">
    <source>
        <dbReference type="Proteomes" id="UP001500957"/>
    </source>
</evidence>
<name>A0ABN1H276_9ACTN</name>
<keyword evidence="2" id="KW-1185">Reference proteome</keyword>
<sequence length="60" mass="6441">MFEDDRYYRRSDLPVVPTGWRRNGVIGITATVLMTGGLLLAAATADDADAAVTSESVEQP</sequence>
<dbReference type="Proteomes" id="UP001500957">
    <property type="component" value="Unassembled WGS sequence"/>
</dbReference>
<gene>
    <name evidence="1" type="ORF">GCM10009547_32820</name>
</gene>
<reference evidence="1 2" key="1">
    <citation type="journal article" date="2019" name="Int. J. Syst. Evol. Microbiol.">
        <title>The Global Catalogue of Microorganisms (GCM) 10K type strain sequencing project: providing services to taxonomists for standard genome sequencing and annotation.</title>
        <authorList>
            <consortium name="The Broad Institute Genomics Platform"/>
            <consortium name="The Broad Institute Genome Sequencing Center for Infectious Disease"/>
            <person name="Wu L."/>
            <person name="Ma J."/>
        </authorList>
    </citation>
    <scope>NUCLEOTIDE SEQUENCE [LARGE SCALE GENOMIC DNA]</scope>
    <source>
        <strain evidence="1 2">JCM 10671</strain>
    </source>
</reference>
<proteinExistence type="predicted"/>